<proteinExistence type="predicted"/>
<sequence>MDFDGFDIGHLAKFGDFTKSEDEVREIATSRVSSLMKSYDELNSILMRHEATVQRRWIKKKKKQRLETVTKAWGTSLPVTHRPDYAALKKETQGQRDQVKTRPLLLLLNSRGRHHPSKFAGADWDAMSFGRVANALRPVFLNGFVMVIHPSEEAGEYGRLLSWDDHPDAFEWMQTSAQSLPGEALLILEGQEKLLQFLLNVCRDILHDIPADSLIGSFAVQPDPSLESDKSSEGFQRLAVMALEAPYRLPNKIDIDRVEALLRAKRSAAEDHVWSLREDPGYFEQHLRELKEHKAEMIKDRLGNLHPKLTGVKKSIFWTRLVSGCTFAAGFELEVFAQLHQRAERLQTVLAECERELLPEKPLPDHLLHLLLEFQYFLKRAAAGPMRVLKDSVPASPPWRNQFVREVPPDATTSIMNLRSNPSTKLSKVEGEVRYLLNTMWEDGQNLFLLGLPHVLDELERLIETEPAAKQLFTEHVLQTIGSLSIISQCLKQLDLFQPWSRTFETKIAEENRDGEMQKAMDEAYKPWADIQQRFSEKGGPVWAPMLRSAALFDPTDGKFSYPAGKRRTKQNTEALVAAEKNLDSFWEFYDLAKTPSRSAPNRGVG</sequence>
<name>A0ACC1NYV8_9HYPO</name>
<evidence type="ECO:0000313" key="2">
    <source>
        <dbReference type="Proteomes" id="UP001143910"/>
    </source>
</evidence>
<gene>
    <name evidence="1" type="ORF">NQ176_g179</name>
</gene>
<dbReference type="EMBL" id="JANJQO010000006">
    <property type="protein sequence ID" value="KAJ2984130.1"/>
    <property type="molecule type" value="Genomic_DNA"/>
</dbReference>
<evidence type="ECO:0000313" key="1">
    <source>
        <dbReference type="EMBL" id="KAJ2984130.1"/>
    </source>
</evidence>
<reference evidence="1" key="1">
    <citation type="submission" date="2022-08" db="EMBL/GenBank/DDBJ databases">
        <title>Genome Sequence of Lecanicillium fungicola.</title>
        <authorList>
            <person name="Buettner E."/>
        </authorList>
    </citation>
    <scope>NUCLEOTIDE SEQUENCE</scope>
    <source>
        <strain evidence="1">Babe33</strain>
    </source>
</reference>
<organism evidence="1 2">
    <name type="scientific">Zarea fungicola</name>
    <dbReference type="NCBI Taxonomy" id="93591"/>
    <lineage>
        <taxon>Eukaryota</taxon>
        <taxon>Fungi</taxon>
        <taxon>Dikarya</taxon>
        <taxon>Ascomycota</taxon>
        <taxon>Pezizomycotina</taxon>
        <taxon>Sordariomycetes</taxon>
        <taxon>Hypocreomycetidae</taxon>
        <taxon>Hypocreales</taxon>
        <taxon>Cordycipitaceae</taxon>
        <taxon>Zarea</taxon>
    </lineage>
</organism>
<keyword evidence="2" id="KW-1185">Reference proteome</keyword>
<dbReference type="Proteomes" id="UP001143910">
    <property type="component" value="Unassembled WGS sequence"/>
</dbReference>
<protein>
    <submittedName>
        <fullName evidence="1">Uncharacterized protein</fullName>
    </submittedName>
</protein>
<accession>A0ACC1NYV8</accession>
<comment type="caution">
    <text evidence="1">The sequence shown here is derived from an EMBL/GenBank/DDBJ whole genome shotgun (WGS) entry which is preliminary data.</text>
</comment>